<evidence type="ECO:0000256" key="1">
    <source>
        <dbReference type="ARBA" id="ARBA00022679"/>
    </source>
</evidence>
<sequence>MRVGDNFSKNLHKLGYYSGNAVRSLVPRAYWQRQCDLLMAAYEAETPERKAAIEARVAYYNRMSVPFTLPSTAEPAGDFTFAGKSSAYCFDFRNLIQCFPRDRKVDYQFGDVTEIPDEPRFVKSRPVRRDATNRNSVLLKLNSVRHYQFVEDPTPFRQKKPLAVWRGKSNRQHRIDFATRFIGHPLCDIGCTQHKEPEAQPYHKDFMCIEEQLQHQFVVSVEGIDVATNLKWIMASNSLCLMRRPRFETWFMEGVLVPGYHYVELADDHSDLPEKIRYYQDHPDEAEAIIANANRYVKKFYDQQMEQTIALLVIQKYLQLSGQEVYDLPSLKAS</sequence>
<reference evidence="3" key="1">
    <citation type="submission" date="2022-07" db="EMBL/GenBank/DDBJ databases">
        <title>Marinobacter iranensis a new bacterium isolate from a hipersaline lake in Iran.</title>
        <authorList>
            <person name="Mohammad A.M.A."/>
            <person name="Cristina S.-P."/>
            <person name="Antonio V."/>
        </authorList>
    </citation>
    <scope>NUCLEOTIDE SEQUENCE</scope>
    <source>
        <strain evidence="3">71-i</strain>
    </source>
</reference>
<comment type="caution">
    <text evidence="3">The sequence shown here is derived from an EMBL/GenBank/DDBJ whole genome shotgun (WGS) entry which is preliminary data.</text>
</comment>
<keyword evidence="4" id="KW-1185">Reference proteome</keyword>
<dbReference type="Pfam" id="PF05686">
    <property type="entry name" value="Glyco_transf_90"/>
    <property type="match status" value="1"/>
</dbReference>
<evidence type="ECO:0000259" key="2">
    <source>
        <dbReference type="SMART" id="SM00672"/>
    </source>
</evidence>
<dbReference type="Proteomes" id="UP001143391">
    <property type="component" value="Unassembled WGS sequence"/>
</dbReference>
<protein>
    <submittedName>
        <fullName evidence="3">Glycosyl transferase family 90</fullName>
    </submittedName>
</protein>
<accession>A0ABT5YG72</accession>
<feature type="domain" description="Glycosyl transferase CAP10" evidence="2">
    <location>
        <begin position="114"/>
        <end position="315"/>
    </location>
</feature>
<organism evidence="3 4">
    <name type="scientific">Marinobacter iranensis</name>
    <dbReference type="NCBI Taxonomy" id="2962607"/>
    <lineage>
        <taxon>Bacteria</taxon>
        <taxon>Pseudomonadati</taxon>
        <taxon>Pseudomonadota</taxon>
        <taxon>Gammaproteobacteria</taxon>
        <taxon>Pseudomonadales</taxon>
        <taxon>Marinobacteraceae</taxon>
        <taxon>Marinobacter</taxon>
    </lineage>
</organism>
<proteinExistence type="predicted"/>
<dbReference type="RefSeq" id="WP_275708859.1">
    <property type="nucleotide sequence ID" value="NZ_JANCMW010000012.1"/>
</dbReference>
<dbReference type="GO" id="GO:0016740">
    <property type="term" value="F:transferase activity"/>
    <property type="evidence" value="ECO:0007669"/>
    <property type="project" value="UniProtKB-KW"/>
</dbReference>
<dbReference type="PANTHER" id="PTHR12203">
    <property type="entry name" value="KDEL LYS-ASP-GLU-LEU CONTAINING - RELATED"/>
    <property type="match status" value="1"/>
</dbReference>
<gene>
    <name evidence="3" type="ORF">NLU14_17375</name>
</gene>
<evidence type="ECO:0000313" key="4">
    <source>
        <dbReference type="Proteomes" id="UP001143391"/>
    </source>
</evidence>
<dbReference type="InterPro" id="IPR006598">
    <property type="entry name" value="CAP10"/>
</dbReference>
<dbReference type="PANTHER" id="PTHR12203:SF35">
    <property type="entry name" value="PROTEIN O-GLUCOSYLTRANSFERASE 1"/>
    <property type="match status" value="1"/>
</dbReference>
<dbReference type="InterPro" id="IPR051091">
    <property type="entry name" value="O-Glucosyltr/Glycosyltrsf_90"/>
</dbReference>
<keyword evidence="1 3" id="KW-0808">Transferase</keyword>
<dbReference type="SMART" id="SM00672">
    <property type="entry name" value="CAP10"/>
    <property type="match status" value="1"/>
</dbReference>
<name>A0ABT5YG72_9GAMM</name>
<dbReference type="EMBL" id="JANCMW010000012">
    <property type="protein sequence ID" value="MDF0752005.1"/>
    <property type="molecule type" value="Genomic_DNA"/>
</dbReference>
<evidence type="ECO:0000313" key="3">
    <source>
        <dbReference type="EMBL" id="MDF0752005.1"/>
    </source>
</evidence>